<dbReference type="AlphaFoldDB" id="A0A2A5JJH6"/>
<keyword evidence="1" id="KW-0472">Membrane</keyword>
<keyword evidence="3" id="KW-1185">Reference proteome</keyword>
<dbReference type="EMBL" id="NKHF01000121">
    <property type="protein sequence ID" value="PCK29603.1"/>
    <property type="molecule type" value="Genomic_DNA"/>
</dbReference>
<dbReference type="OrthoDB" id="9962402at2"/>
<protein>
    <submittedName>
        <fullName evidence="2">Uncharacterized protein</fullName>
    </submittedName>
</protein>
<accession>A0A2A5JJH6</accession>
<feature type="transmembrane region" description="Helical" evidence="1">
    <location>
        <begin position="61"/>
        <end position="82"/>
    </location>
</feature>
<dbReference type="Proteomes" id="UP000228621">
    <property type="component" value="Unassembled WGS sequence"/>
</dbReference>
<keyword evidence="1" id="KW-0812">Transmembrane</keyword>
<sequence>MKKIDISAANTEKAKKKRALVAYISLIIASLIIYFIGSLVIDLFGFELETKIRDVAFGKALSVFLVMLPITAIVLYGTLKLIQLIFNKLKI</sequence>
<name>A0A2A5JJH6_PSEO7</name>
<dbReference type="RefSeq" id="WP_099644118.1">
    <property type="nucleotide sequence ID" value="NZ_NKHF01000121.1"/>
</dbReference>
<proteinExistence type="predicted"/>
<evidence type="ECO:0000313" key="2">
    <source>
        <dbReference type="EMBL" id="PCK29603.1"/>
    </source>
</evidence>
<keyword evidence="1" id="KW-1133">Transmembrane helix</keyword>
<reference evidence="3" key="1">
    <citation type="journal article" date="2019" name="Genome Announc.">
        <title>Draft Genome Sequence of Pseudoalteromonas piscicida Strain 36Y ROTHPW, an Hypersaline Seawater Isolate from the South Coast of Sonora, Mexico.</title>
        <authorList>
            <person name="Sanchez-Diaz R."/>
            <person name="Molina-Garza Z.J."/>
            <person name="Cruz-Suarez L.E."/>
            <person name="Selvin J."/>
            <person name="Kiran G.S."/>
            <person name="Ibarra-Gamez J.C."/>
            <person name="Gomez-Gil B."/>
            <person name="Galaviz-Silva L."/>
        </authorList>
    </citation>
    <scope>NUCLEOTIDE SEQUENCE [LARGE SCALE GENOMIC DNA]</scope>
    <source>
        <strain evidence="3">36Y_RITHPW</strain>
    </source>
</reference>
<organism evidence="2 3">
    <name type="scientific">Pseudoalteromonas piscicida</name>
    <dbReference type="NCBI Taxonomy" id="43662"/>
    <lineage>
        <taxon>Bacteria</taxon>
        <taxon>Pseudomonadati</taxon>
        <taxon>Pseudomonadota</taxon>
        <taxon>Gammaproteobacteria</taxon>
        <taxon>Alteromonadales</taxon>
        <taxon>Pseudoalteromonadaceae</taxon>
        <taxon>Pseudoalteromonas</taxon>
    </lineage>
</organism>
<gene>
    <name evidence="2" type="ORF">CEX98_21945</name>
</gene>
<evidence type="ECO:0000313" key="3">
    <source>
        <dbReference type="Proteomes" id="UP000228621"/>
    </source>
</evidence>
<comment type="caution">
    <text evidence="2">The sequence shown here is derived from an EMBL/GenBank/DDBJ whole genome shotgun (WGS) entry which is preliminary data.</text>
</comment>
<evidence type="ECO:0000256" key="1">
    <source>
        <dbReference type="SAM" id="Phobius"/>
    </source>
</evidence>
<feature type="transmembrane region" description="Helical" evidence="1">
    <location>
        <begin position="20"/>
        <end position="41"/>
    </location>
</feature>